<protein>
    <submittedName>
        <fullName evidence="1">Uncharacterized protein</fullName>
    </submittedName>
</protein>
<sequence length="101" mass="11879">MIGFIKEKEDEEKKVIGIEFYSSSSNNNNNVIIQINMKDESYLHKKCTSITNNHFIRGNLVRKYKTNSLMSISTDSKCCNKYRIEILEQKLNGFMKNYEIK</sequence>
<dbReference type="AlphaFoldDB" id="A0A1Y1WZ92"/>
<proteinExistence type="predicted"/>
<name>A0A1Y1WZ92_9FUNG</name>
<evidence type="ECO:0000313" key="1">
    <source>
        <dbReference type="EMBL" id="ORX78668.1"/>
    </source>
</evidence>
<dbReference type="EMBL" id="MCFG01000202">
    <property type="protein sequence ID" value="ORX78668.1"/>
    <property type="molecule type" value="Genomic_DNA"/>
</dbReference>
<reference evidence="1 2" key="1">
    <citation type="submission" date="2016-08" db="EMBL/GenBank/DDBJ databases">
        <title>A Parts List for Fungal Cellulosomes Revealed by Comparative Genomics.</title>
        <authorList>
            <consortium name="DOE Joint Genome Institute"/>
            <person name="Haitjema C.H."/>
            <person name="Gilmore S.P."/>
            <person name="Henske J.K."/>
            <person name="Solomon K.V."/>
            <person name="De Groot R."/>
            <person name="Kuo A."/>
            <person name="Mondo S.J."/>
            <person name="Salamov A.A."/>
            <person name="Labutti K."/>
            <person name="Zhao Z."/>
            <person name="Chiniquy J."/>
            <person name="Barry K."/>
            <person name="Brewer H.M."/>
            <person name="Purvine S.O."/>
            <person name="Wright A.T."/>
            <person name="Boxma B."/>
            <person name="Van Alen T."/>
            <person name="Hackstein J.H."/>
            <person name="Baker S.E."/>
            <person name="Grigoriev I.V."/>
            <person name="O'Malley M.A."/>
        </authorList>
    </citation>
    <scope>NUCLEOTIDE SEQUENCE [LARGE SCALE GENOMIC DNA]</scope>
    <source>
        <strain evidence="1 2">S4</strain>
    </source>
</reference>
<comment type="caution">
    <text evidence="1">The sequence shown here is derived from an EMBL/GenBank/DDBJ whole genome shotgun (WGS) entry which is preliminary data.</text>
</comment>
<accession>A0A1Y1WZ92</accession>
<gene>
    <name evidence="1" type="ORF">BCR32DRAFT_282071</name>
</gene>
<reference evidence="1 2" key="2">
    <citation type="submission" date="2016-08" db="EMBL/GenBank/DDBJ databases">
        <title>Pervasive Adenine N6-methylation of Active Genes in Fungi.</title>
        <authorList>
            <consortium name="DOE Joint Genome Institute"/>
            <person name="Mondo S.J."/>
            <person name="Dannebaum R.O."/>
            <person name="Kuo R.C."/>
            <person name="Labutti K."/>
            <person name="Haridas S."/>
            <person name="Kuo A."/>
            <person name="Salamov A."/>
            <person name="Ahrendt S.R."/>
            <person name="Lipzen A."/>
            <person name="Sullivan W."/>
            <person name="Andreopoulos W.B."/>
            <person name="Clum A."/>
            <person name="Lindquist E."/>
            <person name="Daum C."/>
            <person name="Ramamoorthy G.K."/>
            <person name="Gryganskyi A."/>
            <person name="Culley D."/>
            <person name="Magnuson J.K."/>
            <person name="James T.Y."/>
            <person name="O'Malley M.A."/>
            <person name="Stajich J.E."/>
            <person name="Spatafora J.W."/>
            <person name="Visel A."/>
            <person name="Grigoriev I.V."/>
        </authorList>
    </citation>
    <scope>NUCLEOTIDE SEQUENCE [LARGE SCALE GENOMIC DNA]</scope>
    <source>
        <strain evidence="1 2">S4</strain>
    </source>
</reference>
<organism evidence="1 2">
    <name type="scientific">Anaeromyces robustus</name>
    <dbReference type="NCBI Taxonomy" id="1754192"/>
    <lineage>
        <taxon>Eukaryota</taxon>
        <taxon>Fungi</taxon>
        <taxon>Fungi incertae sedis</taxon>
        <taxon>Chytridiomycota</taxon>
        <taxon>Chytridiomycota incertae sedis</taxon>
        <taxon>Neocallimastigomycetes</taxon>
        <taxon>Neocallimastigales</taxon>
        <taxon>Neocallimastigaceae</taxon>
        <taxon>Anaeromyces</taxon>
    </lineage>
</organism>
<keyword evidence="2" id="KW-1185">Reference proteome</keyword>
<dbReference type="Proteomes" id="UP000193944">
    <property type="component" value="Unassembled WGS sequence"/>
</dbReference>
<evidence type="ECO:0000313" key="2">
    <source>
        <dbReference type="Proteomes" id="UP000193944"/>
    </source>
</evidence>